<dbReference type="SMART" id="SM00668">
    <property type="entry name" value="CTLH"/>
    <property type="match status" value="1"/>
</dbReference>
<dbReference type="InterPro" id="IPR013144">
    <property type="entry name" value="CRA_dom"/>
</dbReference>
<reference evidence="3" key="1">
    <citation type="submission" date="2016-03" db="EMBL/GenBank/DDBJ databases">
        <authorList>
            <person name="Devillers Hugo."/>
        </authorList>
    </citation>
    <scope>NUCLEOTIDE SEQUENCE [LARGE SCALE GENOMIC DNA]</scope>
</reference>
<feature type="domain" description="CTLH" evidence="1">
    <location>
        <begin position="96"/>
        <end position="168"/>
    </location>
</feature>
<dbReference type="InterPro" id="IPR050618">
    <property type="entry name" value="Ubq-SigPath_Reg"/>
</dbReference>
<protein>
    <submittedName>
        <fullName evidence="2">LAME_0F17634g1_1</fullName>
    </submittedName>
</protein>
<dbReference type="EMBL" id="LT598477">
    <property type="protein sequence ID" value="SCU96844.1"/>
    <property type="molecule type" value="Genomic_DNA"/>
</dbReference>
<dbReference type="PROSITE" id="PS50897">
    <property type="entry name" value="CTLH"/>
    <property type="match status" value="1"/>
</dbReference>
<dbReference type="Pfam" id="PF10607">
    <property type="entry name" value="CTLH"/>
    <property type="match status" value="1"/>
</dbReference>
<keyword evidence="3" id="KW-1185">Reference proteome</keyword>
<accession>A0A1G4K002</accession>
<sequence length="390" mass="44600">MTRVKDTYDRKTFSRQEWKEYVLESALPFDVTGAASSAPTGSDSQLKRACPEPSIAHLLLNYFVVMSYEESSIRMAKELGYVRNNKDASTFNKIYKIRERASVRELIKAGRILEAIEKIYTEFGVQVFEPNRSNAEDGMKGDSDDDDLHFELLLLNLIEMIRRHHQSGASPEESSEFILELIEYSQERLALKADSNTQYMKELELVMTLLLFPMEKKVSEKESERVLPKSLRNLYSLSLRTKIADSVNRKLLESIHSQISMANADGKFPDLVGLNTAAHQAVASYNGMFVSNNDEDVCFETPSHKPNDLRSNTQTPLAERPWQHSAWKATSRLIKQQERERNPIGENTSSEDYRHVEYEARLIQVMKLWAWCENQLHNCGVGVPRVEGGV</sequence>
<dbReference type="OrthoDB" id="2415936at2759"/>
<evidence type="ECO:0000259" key="1">
    <source>
        <dbReference type="PROSITE" id="PS50897"/>
    </source>
</evidence>
<dbReference type="InterPro" id="IPR024964">
    <property type="entry name" value="CTLH/CRA"/>
</dbReference>
<proteinExistence type="predicted"/>
<evidence type="ECO:0000313" key="2">
    <source>
        <dbReference type="EMBL" id="SCU96844.1"/>
    </source>
</evidence>
<name>A0A1G4K002_9SACH</name>
<evidence type="ECO:0000313" key="3">
    <source>
        <dbReference type="Proteomes" id="UP000191144"/>
    </source>
</evidence>
<dbReference type="PANTHER" id="PTHR12864">
    <property type="entry name" value="RAN BINDING PROTEIN 9-RELATED"/>
    <property type="match status" value="1"/>
</dbReference>
<dbReference type="AlphaFoldDB" id="A0A1G4K002"/>
<gene>
    <name evidence="2" type="ORF">LAME_0F17634G</name>
</gene>
<dbReference type="Proteomes" id="UP000191144">
    <property type="component" value="Chromosome F"/>
</dbReference>
<dbReference type="InterPro" id="IPR006595">
    <property type="entry name" value="CTLH_C"/>
</dbReference>
<dbReference type="SMART" id="SM00757">
    <property type="entry name" value="CRA"/>
    <property type="match status" value="1"/>
</dbReference>
<organism evidence="2 3">
    <name type="scientific">Lachancea meyersii CBS 8951</name>
    <dbReference type="NCBI Taxonomy" id="1266667"/>
    <lineage>
        <taxon>Eukaryota</taxon>
        <taxon>Fungi</taxon>
        <taxon>Dikarya</taxon>
        <taxon>Ascomycota</taxon>
        <taxon>Saccharomycotina</taxon>
        <taxon>Saccharomycetes</taxon>
        <taxon>Saccharomycetales</taxon>
        <taxon>Saccharomycetaceae</taxon>
        <taxon>Lachancea</taxon>
    </lineage>
</organism>